<gene>
    <name evidence="5 7" type="primary">msrA</name>
    <name evidence="7" type="ORF">ACFOUO_03825</name>
</gene>
<dbReference type="SUPFAM" id="SSF55068">
    <property type="entry name" value="Peptide methionine sulfoxide reductase"/>
    <property type="match status" value="1"/>
</dbReference>
<keyword evidence="8" id="KW-1185">Reference proteome</keyword>
<evidence type="ECO:0000256" key="3">
    <source>
        <dbReference type="ARBA" id="ARBA00047806"/>
    </source>
</evidence>
<evidence type="ECO:0000256" key="5">
    <source>
        <dbReference type="HAMAP-Rule" id="MF_01401"/>
    </source>
</evidence>
<feature type="active site" evidence="5">
    <location>
        <position position="10"/>
    </location>
</feature>
<dbReference type="EC" id="1.8.4.11" evidence="5"/>
<dbReference type="HAMAP" id="MF_01401">
    <property type="entry name" value="MsrA"/>
    <property type="match status" value="1"/>
</dbReference>
<evidence type="ECO:0000256" key="1">
    <source>
        <dbReference type="ARBA" id="ARBA00005591"/>
    </source>
</evidence>
<organism evidence="7 8">
    <name type="scientific">Salinithrix halophila</name>
    <dbReference type="NCBI Taxonomy" id="1485204"/>
    <lineage>
        <taxon>Bacteria</taxon>
        <taxon>Bacillati</taxon>
        <taxon>Bacillota</taxon>
        <taxon>Bacilli</taxon>
        <taxon>Bacillales</taxon>
        <taxon>Thermoactinomycetaceae</taxon>
        <taxon>Salinithrix</taxon>
    </lineage>
</organism>
<comment type="catalytic activity">
    <reaction evidence="4 5">
        <text>[thioredoxin]-disulfide + L-methionine + H2O = L-methionine (S)-S-oxide + [thioredoxin]-dithiol</text>
        <dbReference type="Rhea" id="RHEA:19993"/>
        <dbReference type="Rhea" id="RHEA-COMP:10698"/>
        <dbReference type="Rhea" id="RHEA-COMP:10700"/>
        <dbReference type="ChEBI" id="CHEBI:15377"/>
        <dbReference type="ChEBI" id="CHEBI:29950"/>
        <dbReference type="ChEBI" id="CHEBI:50058"/>
        <dbReference type="ChEBI" id="CHEBI:57844"/>
        <dbReference type="ChEBI" id="CHEBI:58772"/>
        <dbReference type="EC" id="1.8.4.11"/>
    </reaction>
</comment>
<comment type="caution">
    <text evidence="7">The sequence shown here is derived from an EMBL/GenBank/DDBJ whole genome shotgun (WGS) entry which is preliminary data.</text>
</comment>
<dbReference type="InterPro" id="IPR036509">
    <property type="entry name" value="Met_Sox_Rdtase_MsrA_sf"/>
</dbReference>
<evidence type="ECO:0000313" key="8">
    <source>
        <dbReference type="Proteomes" id="UP001595843"/>
    </source>
</evidence>
<evidence type="ECO:0000256" key="4">
    <source>
        <dbReference type="ARBA" id="ARBA00048782"/>
    </source>
</evidence>
<comment type="function">
    <text evidence="5">Has an important function as a repair enzyme for proteins that have been inactivated by oxidation. Catalyzes the reversible oxidation-reduction of methionine sulfoxide in proteins to methionine.</text>
</comment>
<sequence>MARATFGAGCFWGVEELFRRVEGVTSTAVGYMGGEKENPTYEEVCTDRTGHAEVVDVEFDPAVVSYNRLLELFFENHNPTTLNRQGPDIGSQYRSVIFYHNEQQKEAAEEAKRELNNSGKWQDPIVTEIEPAHTFYRAEEYHQRFLQKRGQSSCHI</sequence>
<evidence type="ECO:0000256" key="2">
    <source>
        <dbReference type="ARBA" id="ARBA00023002"/>
    </source>
</evidence>
<keyword evidence="2 5" id="KW-0560">Oxidoreductase</keyword>
<dbReference type="Pfam" id="PF01625">
    <property type="entry name" value="PMSR"/>
    <property type="match status" value="1"/>
</dbReference>
<accession>A0ABV8JAY6</accession>
<dbReference type="RefSeq" id="WP_380702304.1">
    <property type="nucleotide sequence ID" value="NZ_JBHSAP010000007.1"/>
</dbReference>
<dbReference type="GO" id="GO:0008113">
    <property type="term" value="F:peptide-methionine (S)-S-oxide reductase activity"/>
    <property type="evidence" value="ECO:0007669"/>
    <property type="project" value="UniProtKB-EC"/>
</dbReference>
<dbReference type="PANTHER" id="PTHR43774:SF1">
    <property type="entry name" value="PEPTIDE METHIONINE SULFOXIDE REDUCTASE MSRA 2"/>
    <property type="match status" value="1"/>
</dbReference>
<dbReference type="Gene3D" id="3.30.1060.10">
    <property type="entry name" value="Peptide methionine sulphoxide reductase MsrA"/>
    <property type="match status" value="1"/>
</dbReference>
<dbReference type="InterPro" id="IPR002569">
    <property type="entry name" value="Met_Sox_Rdtase_MsrA_dom"/>
</dbReference>
<evidence type="ECO:0000313" key="7">
    <source>
        <dbReference type="EMBL" id="MFC4075931.1"/>
    </source>
</evidence>
<evidence type="ECO:0000259" key="6">
    <source>
        <dbReference type="Pfam" id="PF01625"/>
    </source>
</evidence>
<proteinExistence type="inferred from homology"/>
<reference evidence="8" key="1">
    <citation type="journal article" date="2019" name="Int. J. Syst. Evol. Microbiol.">
        <title>The Global Catalogue of Microorganisms (GCM) 10K type strain sequencing project: providing services to taxonomists for standard genome sequencing and annotation.</title>
        <authorList>
            <consortium name="The Broad Institute Genomics Platform"/>
            <consortium name="The Broad Institute Genome Sequencing Center for Infectious Disease"/>
            <person name="Wu L."/>
            <person name="Ma J."/>
        </authorList>
    </citation>
    <scope>NUCLEOTIDE SEQUENCE [LARGE SCALE GENOMIC DNA]</scope>
    <source>
        <strain evidence="8">IBRC-M 10813</strain>
    </source>
</reference>
<dbReference type="NCBIfam" id="TIGR00401">
    <property type="entry name" value="msrA"/>
    <property type="match status" value="1"/>
</dbReference>
<dbReference type="Proteomes" id="UP001595843">
    <property type="component" value="Unassembled WGS sequence"/>
</dbReference>
<comment type="catalytic activity">
    <reaction evidence="3 5">
        <text>L-methionyl-[protein] + [thioredoxin]-disulfide + H2O = L-methionyl-(S)-S-oxide-[protein] + [thioredoxin]-dithiol</text>
        <dbReference type="Rhea" id="RHEA:14217"/>
        <dbReference type="Rhea" id="RHEA-COMP:10698"/>
        <dbReference type="Rhea" id="RHEA-COMP:10700"/>
        <dbReference type="Rhea" id="RHEA-COMP:12313"/>
        <dbReference type="Rhea" id="RHEA-COMP:12315"/>
        <dbReference type="ChEBI" id="CHEBI:15377"/>
        <dbReference type="ChEBI" id="CHEBI:16044"/>
        <dbReference type="ChEBI" id="CHEBI:29950"/>
        <dbReference type="ChEBI" id="CHEBI:44120"/>
        <dbReference type="ChEBI" id="CHEBI:50058"/>
        <dbReference type="EC" id="1.8.4.11"/>
    </reaction>
</comment>
<feature type="domain" description="Peptide methionine sulphoxide reductase MsrA" evidence="6">
    <location>
        <begin position="4"/>
        <end position="155"/>
    </location>
</feature>
<dbReference type="PANTHER" id="PTHR43774">
    <property type="entry name" value="PEPTIDE METHIONINE SULFOXIDE REDUCTASE"/>
    <property type="match status" value="1"/>
</dbReference>
<dbReference type="EMBL" id="JBHSAP010000007">
    <property type="protein sequence ID" value="MFC4075931.1"/>
    <property type="molecule type" value="Genomic_DNA"/>
</dbReference>
<protein>
    <recommendedName>
        <fullName evidence="5">Peptide methionine sulfoxide reductase MsrA</fullName>
        <shortName evidence="5">Protein-methionine-S-oxide reductase</shortName>
        <ecNumber evidence="5">1.8.4.11</ecNumber>
    </recommendedName>
    <alternativeName>
        <fullName evidence="5">Peptide-methionine (S)-S-oxide reductase</fullName>
        <shortName evidence="5">Peptide Met(O) reductase</shortName>
    </alternativeName>
</protein>
<name>A0ABV8JAY6_9BACL</name>
<comment type="similarity">
    <text evidence="1 5">Belongs to the MsrA Met sulfoxide reductase family.</text>
</comment>